<protein>
    <submittedName>
        <fullName evidence="1">Uncharacterized protein</fullName>
    </submittedName>
</protein>
<comment type="caution">
    <text evidence="1">The sequence shown here is derived from an EMBL/GenBank/DDBJ whole genome shotgun (WGS) entry which is preliminary data.</text>
</comment>
<keyword evidence="2" id="KW-1185">Reference proteome</keyword>
<sequence>MSPYVPYKSIFHHPCLLIESLLDRVLFKIITKSEVFSNHVFDVTSQSRLCRSKILSVLGPGHTLTVLFLGTHTRTSQWVTHPGNALVRICLTSEFRWNPKPVSSQKASCYKRWACTYKTHHILSVDRREMLHMRNLKQPL</sequence>
<dbReference type="Proteomes" id="UP000290289">
    <property type="component" value="Chromosome 3"/>
</dbReference>
<organism evidence="1 2">
    <name type="scientific">Malus domestica</name>
    <name type="common">Apple</name>
    <name type="synonym">Pyrus malus</name>
    <dbReference type="NCBI Taxonomy" id="3750"/>
    <lineage>
        <taxon>Eukaryota</taxon>
        <taxon>Viridiplantae</taxon>
        <taxon>Streptophyta</taxon>
        <taxon>Embryophyta</taxon>
        <taxon>Tracheophyta</taxon>
        <taxon>Spermatophyta</taxon>
        <taxon>Magnoliopsida</taxon>
        <taxon>eudicotyledons</taxon>
        <taxon>Gunneridae</taxon>
        <taxon>Pentapetalae</taxon>
        <taxon>rosids</taxon>
        <taxon>fabids</taxon>
        <taxon>Rosales</taxon>
        <taxon>Rosaceae</taxon>
        <taxon>Amygdaloideae</taxon>
        <taxon>Maleae</taxon>
        <taxon>Malus</taxon>
    </lineage>
</organism>
<evidence type="ECO:0000313" key="1">
    <source>
        <dbReference type="EMBL" id="RXI04128.1"/>
    </source>
</evidence>
<name>A0A498K9K3_MALDO</name>
<reference evidence="1 2" key="1">
    <citation type="submission" date="2018-10" db="EMBL/GenBank/DDBJ databases">
        <title>A high-quality apple genome assembly.</title>
        <authorList>
            <person name="Hu J."/>
        </authorList>
    </citation>
    <scope>NUCLEOTIDE SEQUENCE [LARGE SCALE GENOMIC DNA]</scope>
    <source>
        <strain evidence="2">cv. HFTH1</strain>
        <tissue evidence="1">Young leaf</tissue>
    </source>
</reference>
<accession>A0A498K9K3</accession>
<proteinExistence type="predicted"/>
<dbReference type="AlphaFoldDB" id="A0A498K9K3"/>
<gene>
    <name evidence="1" type="ORF">DVH24_038402</name>
</gene>
<dbReference type="EMBL" id="RDQH01000329">
    <property type="protein sequence ID" value="RXI04128.1"/>
    <property type="molecule type" value="Genomic_DNA"/>
</dbReference>
<evidence type="ECO:0000313" key="2">
    <source>
        <dbReference type="Proteomes" id="UP000290289"/>
    </source>
</evidence>